<dbReference type="AlphaFoldDB" id="A0A060N3B0"/>
<accession>A0A060N3B0</accession>
<dbReference type="RefSeq" id="WP_030032069.1">
    <property type="nucleotide sequence ID" value="NZ_BA000058.1"/>
</dbReference>
<dbReference type="HOGENOM" id="CLU_2896032_0_0_9"/>
<dbReference type="EMBL" id="BA000058">
    <property type="protein sequence ID" value="BAO04976.1"/>
    <property type="molecule type" value="Genomic_DNA"/>
</dbReference>
<dbReference type="Proteomes" id="UP000054164">
    <property type="component" value="Unassembled WGS sequence"/>
</dbReference>
<gene>
    <name evidence="1" type="ORF">CBO05P1_257</name>
</gene>
<proteinExistence type="predicted"/>
<name>A0A060N3B0_CLOBO</name>
<sequence length="62" mass="7004">MEFVGIVKLKNGHNIPVKVHAENEIEAKEAIEKNSDQITNQPIDEIICADLRFGFNIIDKVN</sequence>
<protein>
    <submittedName>
        <fullName evidence="1">Transcription-repair coupling factor</fullName>
    </submittedName>
</protein>
<organism evidence="1">
    <name type="scientific">Clostridium botulinum B str. Osaka05</name>
    <dbReference type="NCBI Taxonomy" id="1407017"/>
    <lineage>
        <taxon>Bacteria</taxon>
        <taxon>Bacillati</taxon>
        <taxon>Bacillota</taxon>
        <taxon>Clostridia</taxon>
        <taxon>Eubacteriales</taxon>
        <taxon>Clostridiaceae</taxon>
        <taxon>Clostridium</taxon>
    </lineage>
</organism>
<evidence type="ECO:0000313" key="1">
    <source>
        <dbReference type="EMBL" id="BAO04976.1"/>
    </source>
</evidence>
<reference evidence="1" key="1">
    <citation type="submission" date="2013-10" db="EMBL/GenBank/DDBJ databases">
        <title>Draft genome sequence of Clostridium botulinum type B strain Osaka05.</title>
        <authorList>
            <person name="Sakaguchi Y."/>
            <person name="Hosomi K."/>
            <person name="Uchiyama J."/>
            <person name="Ogura Y."/>
            <person name="Sakaguchi M."/>
            <person name="Kohda T."/>
            <person name="Mukamoto M."/>
            <person name="Misawa N."/>
            <person name="Matsuzaki S."/>
            <person name="Hayashi T."/>
            <person name="Kozaki S."/>
        </authorList>
    </citation>
    <scope>NUCLEOTIDE SEQUENCE</scope>
    <source>
        <strain evidence="1">Osaka05</strain>
    </source>
</reference>